<evidence type="ECO:0000313" key="3">
    <source>
        <dbReference type="Proteomes" id="UP000284403"/>
    </source>
</evidence>
<gene>
    <name evidence="2" type="ORF">Tco025E_05486</name>
</gene>
<dbReference type="OrthoDB" id="277340at2759"/>
<dbReference type="EMBL" id="MKKU01000322">
    <property type="protein sequence ID" value="RNF15566.1"/>
    <property type="molecule type" value="Genomic_DNA"/>
</dbReference>
<proteinExistence type="predicted"/>
<dbReference type="AlphaFoldDB" id="A0A3R7N3Q2"/>
<feature type="region of interest" description="Disordered" evidence="1">
    <location>
        <begin position="166"/>
        <end position="227"/>
    </location>
</feature>
<sequence length="412" mass="45536">MLMTSRKFTRIQLRRLRCMWPTCTWAIAVSPPCACARRSLKHRSLDPDDPFGEKSATDDPSDGFYAAWSGVDIDAFADAAASDEVRTAHFGPEWARFTTVGRLSVKKMQERGNQAVDSAAASRDGDGATPRPLTAEELHLRELQARRKGLEKNYATYEEYVVKELGIEDGGDGDGQAEDEVDGERDTEDASVDAMPLPPFMLGGGRQESRNGTATPEVTGGRPPLRGRAGLQAPEALMQRIFNALGEPHGDRHLPRSDPLHWNTEEVILWISKMEVARLSLMSVTGPDGGGAMETGLGEAASTETPLMEDPSMREAFRMARASGEFLLHHTVPSTLFQVMRRWYLRRQEIALTMLRERREMKNIVSGGLEDANSAAFRSAVESGRAKLDEEAAKVTPLLLQETISQCYPYCH</sequence>
<feature type="region of interest" description="Disordered" evidence="1">
    <location>
        <begin position="111"/>
        <end position="135"/>
    </location>
</feature>
<feature type="compositionally biased region" description="Acidic residues" evidence="1">
    <location>
        <begin position="167"/>
        <end position="191"/>
    </location>
</feature>
<keyword evidence="3" id="KW-1185">Reference proteome</keyword>
<evidence type="ECO:0000313" key="2">
    <source>
        <dbReference type="EMBL" id="RNF15566.1"/>
    </source>
</evidence>
<evidence type="ECO:0000256" key="1">
    <source>
        <dbReference type="SAM" id="MobiDB-lite"/>
    </source>
</evidence>
<reference evidence="2 3" key="1">
    <citation type="journal article" date="2018" name="BMC Genomics">
        <title>Genomic comparison of Trypanosoma conorhini and Trypanosoma rangeli to Trypanosoma cruzi strains of high and low virulence.</title>
        <authorList>
            <person name="Bradwell K.R."/>
            <person name="Koparde V.N."/>
            <person name="Matveyev A.V."/>
            <person name="Serrano M.G."/>
            <person name="Alves J.M."/>
            <person name="Parikh H."/>
            <person name="Huang B."/>
            <person name="Lee V."/>
            <person name="Espinosa-Alvarez O."/>
            <person name="Ortiz P.A."/>
            <person name="Costa-Martins A.G."/>
            <person name="Teixeira M.M."/>
            <person name="Buck G.A."/>
        </authorList>
    </citation>
    <scope>NUCLEOTIDE SEQUENCE [LARGE SCALE GENOMIC DNA]</scope>
    <source>
        <strain evidence="2 3">025E</strain>
    </source>
</reference>
<dbReference type="GeneID" id="40319097"/>
<dbReference type="Proteomes" id="UP000284403">
    <property type="component" value="Unassembled WGS sequence"/>
</dbReference>
<comment type="caution">
    <text evidence="2">The sequence shown here is derived from an EMBL/GenBank/DDBJ whole genome shotgun (WGS) entry which is preliminary data.</text>
</comment>
<dbReference type="RefSeq" id="XP_029227531.1">
    <property type="nucleotide sequence ID" value="XM_029372380.1"/>
</dbReference>
<organism evidence="2 3">
    <name type="scientific">Trypanosoma conorhini</name>
    <dbReference type="NCBI Taxonomy" id="83891"/>
    <lineage>
        <taxon>Eukaryota</taxon>
        <taxon>Discoba</taxon>
        <taxon>Euglenozoa</taxon>
        <taxon>Kinetoplastea</taxon>
        <taxon>Metakinetoplastina</taxon>
        <taxon>Trypanosomatida</taxon>
        <taxon>Trypanosomatidae</taxon>
        <taxon>Trypanosoma</taxon>
    </lineage>
</organism>
<protein>
    <submittedName>
        <fullName evidence="2">Uncharacterized protein</fullName>
    </submittedName>
</protein>
<name>A0A3R7N3Q2_9TRYP</name>
<accession>A0A3R7N3Q2</accession>